<organism evidence="1 2">
    <name type="scientific">Miniphocaeibacter halophilus</name>
    <dbReference type="NCBI Taxonomy" id="2931922"/>
    <lineage>
        <taxon>Bacteria</taxon>
        <taxon>Bacillati</taxon>
        <taxon>Bacillota</taxon>
        <taxon>Tissierellia</taxon>
        <taxon>Tissierellales</taxon>
        <taxon>Peptoniphilaceae</taxon>
        <taxon>Miniphocaeibacter</taxon>
    </lineage>
</organism>
<evidence type="ECO:0000313" key="1">
    <source>
        <dbReference type="EMBL" id="QQK07988.1"/>
    </source>
</evidence>
<dbReference type="EMBL" id="CP066744">
    <property type="protein sequence ID" value="QQK07988.1"/>
    <property type="molecule type" value="Genomic_DNA"/>
</dbReference>
<name>A0AC61N4Q8_9FIRM</name>
<reference evidence="1 2" key="1">
    <citation type="journal article" date="2022" name="Int. J. Syst. Evol. Microbiol.">
        <title>Miniphocaeibacter halophilus sp. nov., an ammonium-tolerant acetate-producing bacterium isolated from a biogas system.</title>
        <authorList>
            <person name="Schnurer A."/>
            <person name="Singh A."/>
            <person name="Bi S."/>
            <person name="Qiao W."/>
            <person name="Westerholm M."/>
        </authorList>
    </citation>
    <scope>NUCLEOTIDE SEQUENCE [LARGE SCALE GENOMIC DNA]</scope>
    <source>
        <strain evidence="1 2">AMB_01</strain>
    </source>
</reference>
<protein>
    <submittedName>
        <fullName evidence="1">Lysophospholipase</fullName>
    </submittedName>
</protein>
<proteinExistence type="predicted"/>
<sequence length="268" mass="30409">MYEEKLVPSFDGTELRMRSDKVDNPKAVVLICHGLCEHLNRYDYVTEKLNENNFSVYRYDQRGHGKSKGKDVYFNDYKDMPSDANFFFKIAEQENPGIPIFVLGHSMGGETATLFGTIYPRKAKGIILSGALTRFNTKLFPDKLMDADDEFYFKNALGDGVCSDQNVVQKYIADPLVKNMISAKLVKEVISGVHYLKKNADKFIAPVLILHGADDGLVSEKDSRDLFGEIASKDKGLIIYPKLFHEILNEPVKDKIIAEIVEWINERI</sequence>
<accession>A0AC61N4Q8</accession>
<keyword evidence="2" id="KW-1185">Reference proteome</keyword>
<evidence type="ECO:0000313" key="2">
    <source>
        <dbReference type="Proteomes" id="UP000595814"/>
    </source>
</evidence>
<gene>
    <name evidence="1" type="ORF">JFY71_00170</name>
</gene>
<dbReference type="Proteomes" id="UP000595814">
    <property type="component" value="Chromosome"/>
</dbReference>